<sequence length="202" mass="20840">MQEKVDASGLSREHESQTSPILPADGLGMGVELDVEAVFDPDAGLDIGVEVEAGAEVELEVASDVGPDVGLELEVEVEVDAEVEVEVDGELVVELVDGSLALELCVELGSDFALWSDPEVDVVVGVVLDVKLGKELAADILVVVDMASEEVTAAESAPASFDLTYLGTFRNIVVVAASVDVADHEMEAATAAAGSVAVYGTV</sequence>
<feature type="compositionally biased region" description="Basic and acidic residues" evidence="1">
    <location>
        <begin position="1"/>
        <end position="16"/>
    </location>
</feature>
<evidence type="ECO:0000256" key="1">
    <source>
        <dbReference type="SAM" id="MobiDB-lite"/>
    </source>
</evidence>
<evidence type="ECO:0000313" key="3">
    <source>
        <dbReference type="Proteomes" id="UP000076881"/>
    </source>
</evidence>
<keyword evidence="3" id="KW-1185">Reference proteome</keyword>
<feature type="region of interest" description="Disordered" evidence="1">
    <location>
        <begin position="1"/>
        <end position="25"/>
    </location>
</feature>
<comment type="caution">
    <text evidence="2">The sequence shown here is derived from an EMBL/GenBank/DDBJ whole genome shotgun (WGS) entry which is preliminary data.</text>
</comment>
<reference evidence="2 3" key="1">
    <citation type="journal article" date="2016" name="Genome Biol. Evol.">
        <title>Divergent and convergent evolution of fungal pathogenicity.</title>
        <authorList>
            <person name="Shang Y."/>
            <person name="Xiao G."/>
            <person name="Zheng P."/>
            <person name="Cen K."/>
            <person name="Zhan S."/>
            <person name="Wang C."/>
        </authorList>
    </citation>
    <scope>NUCLEOTIDE SEQUENCE [LARGE SCALE GENOMIC DNA]</scope>
    <source>
        <strain evidence="2 3">RCEF 1005</strain>
    </source>
</reference>
<dbReference type="EMBL" id="AZHF01000004">
    <property type="protein sequence ID" value="OAA77117.1"/>
    <property type="molecule type" value="Genomic_DNA"/>
</dbReference>
<organism evidence="2 3">
    <name type="scientific">Akanthomyces lecanii RCEF 1005</name>
    <dbReference type="NCBI Taxonomy" id="1081108"/>
    <lineage>
        <taxon>Eukaryota</taxon>
        <taxon>Fungi</taxon>
        <taxon>Dikarya</taxon>
        <taxon>Ascomycota</taxon>
        <taxon>Pezizomycotina</taxon>
        <taxon>Sordariomycetes</taxon>
        <taxon>Hypocreomycetidae</taxon>
        <taxon>Hypocreales</taxon>
        <taxon>Cordycipitaceae</taxon>
        <taxon>Akanthomyces</taxon>
        <taxon>Cordyceps confragosa</taxon>
    </lineage>
</organism>
<name>A0A168GZD7_CORDF</name>
<dbReference type="AlphaFoldDB" id="A0A168GZD7"/>
<dbReference type="Proteomes" id="UP000076881">
    <property type="component" value="Unassembled WGS sequence"/>
</dbReference>
<protein>
    <submittedName>
        <fullName evidence="2">Uncharacterized protein</fullName>
    </submittedName>
</protein>
<proteinExistence type="predicted"/>
<evidence type="ECO:0000313" key="2">
    <source>
        <dbReference type="EMBL" id="OAA77117.1"/>
    </source>
</evidence>
<accession>A0A168GZD7</accession>
<gene>
    <name evidence="2" type="ORF">LEL_06801</name>
</gene>